<dbReference type="GO" id="GO:0015562">
    <property type="term" value="F:efflux transmembrane transporter activity"/>
    <property type="evidence" value="ECO:0007669"/>
    <property type="project" value="InterPro"/>
</dbReference>
<dbReference type="Gene3D" id="1.20.1600.10">
    <property type="entry name" value="Outer membrane efflux proteins (OEP)"/>
    <property type="match status" value="1"/>
</dbReference>
<dbReference type="PANTHER" id="PTHR30026">
    <property type="entry name" value="OUTER MEMBRANE PROTEIN TOLC"/>
    <property type="match status" value="1"/>
</dbReference>
<dbReference type="GO" id="GO:1990281">
    <property type="term" value="C:efflux pump complex"/>
    <property type="evidence" value="ECO:0007669"/>
    <property type="project" value="TreeGrafter"/>
</dbReference>
<evidence type="ECO:0000256" key="1">
    <source>
        <dbReference type="ARBA" id="ARBA00004442"/>
    </source>
</evidence>
<feature type="region of interest" description="Disordered" evidence="8">
    <location>
        <begin position="443"/>
        <end position="466"/>
    </location>
</feature>
<comment type="similarity">
    <text evidence="2">Belongs to the outer membrane factor (OMF) (TC 1.B.17) family.</text>
</comment>
<keyword evidence="11" id="KW-1185">Reference proteome</keyword>
<evidence type="ECO:0000256" key="2">
    <source>
        <dbReference type="ARBA" id="ARBA00007613"/>
    </source>
</evidence>
<dbReference type="SUPFAM" id="SSF56954">
    <property type="entry name" value="Outer membrane efflux proteins (OEP)"/>
    <property type="match status" value="1"/>
</dbReference>
<dbReference type="GO" id="GO:0015288">
    <property type="term" value="F:porin activity"/>
    <property type="evidence" value="ECO:0007669"/>
    <property type="project" value="TreeGrafter"/>
</dbReference>
<name>A0A2R8CG20_9RHOB</name>
<evidence type="ECO:0000256" key="4">
    <source>
        <dbReference type="ARBA" id="ARBA00022452"/>
    </source>
</evidence>
<proteinExistence type="inferred from homology"/>
<organism evidence="10 11">
    <name type="scientific">Falsiruegeria mediterranea M17</name>
    <dbReference type="NCBI Taxonomy" id="1200281"/>
    <lineage>
        <taxon>Bacteria</taxon>
        <taxon>Pseudomonadati</taxon>
        <taxon>Pseudomonadota</taxon>
        <taxon>Alphaproteobacteria</taxon>
        <taxon>Rhodobacterales</taxon>
        <taxon>Roseobacteraceae</taxon>
        <taxon>Falsiruegeria</taxon>
    </lineage>
</organism>
<dbReference type="InterPro" id="IPR051906">
    <property type="entry name" value="TolC-like"/>
</dbReference>
<evidence type="ECO:0000256" key="7">
    <source>
        <dbReference type="ARBA" id="ARBA00023237"/>
    </source>
</evidence>
<comment type="subcellular location">
    <subcellularLocation>
        <location evidence="1">Cell outer membrane</location>
    </subcellularLocation>
</comment>
<dbReference type="Pfam" id="PF02321">
    <property type="entry name" value="OEP"/>
    <property type="match status" value="2"/>
</dbReference>
<dbReference type="Proteomes" id="UP000244898">
    <property type="component" value="Unassembled WGS sequence"/>
</dbReference>
<dbReference type="GO" id="GO:0009279">
    <property type="term" value="C:cell outer membrane"/>
    <property type="evidence" value="ECO:0007669"/>
    <property type="project" value="UniProtKB-SubCell"/>
</dbReference>
<dbReference type="InterPro" id="IPR003423">
    <property type="entry name" value="OMP_efflux"/>
</dbReference>
<gene>
    <name evidence="10" type="primary">bepC_2</name>
    <name evidence="10" type="ORF">TRM7615_04913</name>
</gene>
<keyword evidence="5" id="KW-0812">Transmembrane</keyword>
<keyword evidence="7" id="KW-0998">Cell outer membrane</keyword>
<keyword evidence="9" id="KW-0732">Signal</keyword>
<keyword evidence="3" id="KW-0813">Transport</keyword>
<evidence type="ECO:0000313" key="11">
    <source>
        <dbReference type="Proteomes" id="UP000244898"/>
    </source>
</evidence>
<reference evidence="11" key="1">
    <citation type="submission" date="2018-03" db="EMBL/GenBank/DDBJ databases">
        <authorList>
            <person name="Rodrigo-Torres L."/>
            <person name="Arahal R. D."/>
            <person name="Lucena T."/>
        </authorList>
    </citation>
    <scope>NUCLEOTIDE SEQUENCE [LARGE SCALE GENOMIC DNA]</scope>
    <source>
        <strain evidence="11">CECT 7615</strain>
    </source>
</reference>
<keyword evidence="4" id="KW-1134">Transmembrane beta strand</keyword>
<evidence type="ECO:0000256" key="6">
    <source>
        <dbReference type="ARBA" id="ARBA00023136"/>
    </source>
</evidence>
<keyword evidence="6" id="KW-0472">Membrane</keyword>
<evidence type="ECO:0000256" key="5">
    <source>
        <dbReference type="ARBA" id="ARBA00022692"/>
    </source>
</evidence>
<protein>
    <submittedName>
        <fullName evidence="10">Outer membrane efflux protein BepC</fullName>
    </submittedName>
</protein>
<evidence type="ECO:0000256" key="9">
    <source>
        <dbReference type="SAM" id="SignalP"/>
    </source>
</evidence>
<dbReference type="AlphaFoldDB" id="A0A2R8CG20"/>
<accession>A0A2R8CG20</accession>
<evidence type="ECO:0000256" key="8">
    <source>
        <dbReference type="SAM" id="MobiDB-lite"/>
    </source>
</evidence>
<evidence type="ECO:0000313" key="10">
    <source>
        <dbReference type="EMBL" id="SPJ31370.1"/>
    </source>
</evidence>
<feature type="signal peptide" evidence="9">
    <location>
        <begin position="1"/>
        <end position="25"/>
    </location>
</feature>
<dbReference type="EMBL" id="ONZG01000021">
    <property type="protein sequence ID" value="SPJ31370.1"/>
    <property type="molecule type" value="Genomic_DNA"/>
</dbReference>
<evidence type="ECO:0000256" key="3">
    <source>
        <dbReference type="ARBA" id="ARBA00022448"/>
    </source>
</evidence>
<feature type="chain" id="PRO_5015312211" evidence="9">
    <location>
        <begin position="26"/>
        <end position="482"/>
    </location>
</feature>
<sequence length="482" mass="53613">MGFRVSQPKGFCVFKAVMCALSVAAATLGASRADALSLKDTILFVLETNPDIKAAEANKQAIEFELEQARNFYAPRVEFEVWAGTSENRGTASPDLGAAAGSVDGYEATARISQMLFDGFRTRSEIERQAYRIDGAAFRVLERSEVLSLEAVRLYSDVLRTQSLLSLAQSNLAYHRDVYGRLKTGYDRGVVGIGDLQQGEERVYLAEDIILEFQLNSEDAKTLFLATVGVEAKALQTIPVISRAVPPSLETAIGRARSDNPTIKFMQSDVGSAEALSRRANSNQYPTLHLEAEGRTGEDVGGFTGDREDFRVGVVMRYEFQGNRKRAERQEQARRVNESRSHLLSHTRRVESEVRQSWSTLRSAKRRLSTIQAQARLSRNLREAYETEYLVGNRSLLDVLNTQSALFQAEANLINARSLATYVEYRLLASIGVLLPTLGMEPPEDSQPYARDQVGAPGLSEVSSERQFDANSFKNWRKTVDK</sequence>
<dbReference type="PANTHER" id="PTHR30026:SF22">
    <property type="entry name" value="OUTER MEMBRANE EFFLUX PROTEIN"/>
    <property type="match status" value="1"/>
</dbReference>